<gene>
    <name evidence="2" type="ORF">A3J05_01615</name>
</gene>
<protein>
    <recommendedName>
        <fullName evidence="4">Ada DNA repair metal-binding domain-containing protein</fullName>
    </recommendedName>
</protein>
<organism evidence="2 3">
    <name type="scientific">Candidatus Doudnabacteria bacterium RIFCSPLOWO2_02_FULL_48_13</name>
    <dbReference type="NCBI Taxonomy" id="1817845"/>
    <lineage>
        <taxon>Bacteria</taxon>
        <taxon>Candidatus Doudnaibacteriota</taxon>
    </lineage>
</organism>
<evidence type="ECO:0000256" key="1">
    <source>
        <dbReference type="SAM" id="Phobius"/>
    </source>
</evidence>
<keyword evidence="1" id="KW-1133">Transmembrane helix</keyword>
<proteinExistence type="predicted"/>
<evidence type="ECO:0000313" key="2">
    <source>
        <dbReference type="EMBL" id="OGE99110.1"/>
    </source>
</evidence>
<evidence type="ECO:0000313" key="3">
    <source>
        <dbReference type="Proteomes" id="UP000177235"/>
    </source>
</evidence>
<evidence type="ECO:0008006" key="4">
    <source>
        <dbReference type="Google" id="ProtNLM"/>
    </source>
</evidence>
<accession>A0A1F5QBE5</accession>
<sequence length="127" mass="13695">MSKVRGSEQKIALVIGYLLTAGLFFGLGQFYNNPKPPEITIEEPAIDLTKINDTLNTAVSQSLNENGQVAGASTDSADCTGKIKGNISSNSKIYHMPGGSFYNRTVPEMCFDSEAEARAAGFRKSQR</sequence>
<dbReference type="AlphaFoldDB" id="A0A1F5QBE5"/>
<feature type="transmembrane region" description="Helical" evidence="1">
    <location>
        <begin position="12"/>
        <end position="31"/>
    </location>
</feature>
<name>A0A1F5QBE5_9BACT</name>
<keyword evidence="1" id="KW-0472">Membrane</keyword>
<dbReference type="Proteomes" id="UP000177235">
    <property type="component" value="Unassembled WGS sequence"/>
</dbReference>
<dbReference type="EMBL" id="MFFF01000022">
    <property type="protein sequence ID" value="OGE99110.1"/>
    <property type="molecule type" value="Genomic_DNA"/>
</dbReference>
<comment type="caution">
    <text evidence="2">The sequence shown here is derived from an EMBL/GenBank/DDBJ whole genome shotgun (WGS) entry which is preliminary data.</text>
</comment>
<reference evidence="2 3" key="1">
    <citation type="journal article" date="2016" name="Nat. Commun.">
        <title>Thousands of microbial genomes shed light on interconnected biogeochemical processes in an aquifer system.</title>
        <authorList>
            <person name="Anantharaman K."/>
            <person name="Brown C.T."/>
            <person name="Hug L.A."/>
            <person name="Sharon I."/>
            <person name="Castelle C.J."/>
            <person name="Probst A.J."/>
            <person name="Thomas B.C."/>
            <person name="Singh A."/>
            <person name="Wilkins M.J."/>
            <person name="Karaoz U."/>
            <person name="Brodie E.L."/>
            <person name="Williams K.H."/>
            <person name="Hubbard S.S."/>
            <person name="Banfield J.F."/>
        </authorList>
    </citation>
    <scope>NUCLEOTIDE SEQUENCE [LARGE SCALE GENOMIC DNA]</scope>
</reference>
<keyword evidence="1" id="KW-0812">Transmembrane</keyword>